<dbReference type="RefSeq" id="WP_301160339.1">
    <property type="nucleotide sequence ID" value="NZ_JAUHQB010000004.1"/>
</dbReference>
<proteinExistence type="predicted"/>
<gene>
    <name evidence="4" type="ORF">QQ002_08120</name>
</gene>
<dbReference type="InterPro" id="IPR050985">
    <property type="entry name" value="Alpha-glycosidase_related"/>
</dbReference>
<keyword evidence="2" id="KW-0326">Glycosidase</keyword>
<dbReference type="Pfam" id="PF02065">
    <property type="entry name" value="Melibiase"/>
    <property type="match status" value="1"/>
</dbReference>
<sequence>MTGRLQWGIPELTLTLEWDEFSAPRLAEVSAAGVTSTMPAGLPLVDPVTVGAGHVPASGRLVHAQIGLEVRMVAHETVARAGRTELRVTTRHEPTGLEFVTVLSAVAGVAAVRSATTVINRGARAQRLRSMPSLSLYAGATGSESAADESWELHRATSEWLGEGRWTAEPVPGPRFPRIAEELTGHNPRADEAVVSTGTWSTGRALPMGMLVSRSTGATWAWQLEHQGEWRWEVNRDTAGPYVAMSGPTDADHGWLAVLEPGDEFTTVPASLVLGSDVDAAISALTAYRRAHRRAHVDNARPAIVFNDYMNTLNGDPTTEKLEPLIDAAAEAGAEIFCIDAGWYDDGGDWWDSVGEWKPSTTRFPGGLGLVIDRIKARGMVAGLWLEPEVVGVKSPVADVLPAEAFMQRAGERIVEHDRYHLDLRHPAARAHLDATVDRLVTEFGVGFFKLDYNINPGTGSDHASISAAAALLDHNRAHLAWLDGVLDRHPDLVLESCSSGAMRADWAMLSRTQLQSTSDQQDFLLYPPIAAAAPLAMLPEQAASWAYPQAHMALEEAAFCLVTGLAGRFYLSGYLNEMDEAHAGLVADAVAAAASLRPHLVEAVPFWPIGLPRWDDAWVVLGLRHDTTVVLIAWNRDPAVPEISIPGAADGIEQIFPRSLDAWSAEPGEGGESIVLRNPTGSVSARVLQYDATSPTSGVTHPSSDAGARR</sequence>
<dbReference type="CDD" id="cd14791">
    <property type="entry name" value="GH36"/>
    <property type="match status" value="1"/>
</dbReference>
<evidence type="ECO:0000313" key="4">
    <source>
        <dbReference type="EMBL" id="MDN4483499.1"/>
    </source>
</evidence>
<dbReference type="GO" id="GO:0004557">
    <property type="term" value="F:alpha-galactosidase activity"/>
    <property type="evidence" value="ECO:0007669"/>
    <property type="project" value="InterPro"/>
</dbReference>
<dbReference type="InterPro" id="IPR013785">
    <property type="entry name" value="Aldolase_TIM"/>
</dbReference>
<feature type="compositionally biased region" description="Polar residues" evidence="3">
    <location>
        <begin position="692"/>
        <end position="704"/>
    </location>
</feature>
<name>A0AB35MI97_9MICO</name>
<evidence type="ECO:0000256" key="1">
    <source>
        <dbReference type="ARBA" id="ARBA00022801"/>
    </source>
</evidence>
<dbReference type="InterPro" id="IPR017853">
    <property type="entry name" value="GH"/>
</dbReference>
<dbReference type="InterPro" id="IPR038417">
    <property type="entry name" value="Alpga-gal_N_sf"/>
</dbReference>
<dbReference type="InterPro" id="IPR002252">
    <property type="entry name" value="Glyco_hydro_36"/>
</dbReference>
<dbReference type="PRINTS" id="PR00743">
    <property type="entry name" value="GLHYDRLASE36"/>
</dbReference>
<dbReference type="AlphaFoldDB" id="A0AB35MI97"/>
<evidence type="ECO:0000313" key="5">
    <source>
        <dbReference type="Proteomes" id="UP001172756"/>
    </source>
</evidence>
<dbReference type="Proteomes" id="UP001172756">
    <property type="component" value="Unassembled WGS sequence"/>
</dbReference>
<dbReference type="Gene3D" id="2.70.98.60">
    <property type="entry name" value="alpha-galactosidase from lactobacil brevis"/>
    <property type="match status" value="1"/>
</dbReference>
<evidence type="ECO:0000256" key="2">
    <source>
        <dbReference type="ARBA" id="ARBA00023295"/>
    </source>
</evidence>
<dbReference type="GO" id="GO:0016052">
    <property type="term" value="P:carbohydrate catabolic process"/>
    <property type="evidence" value="ECO:0007669"/>
    <property type="project" value="InterPro"/>
</dbReference>
<dbReference type="Gene3D" id="3.20.20.70">
    <property type="entry name" value="Aldolase class I"/>
    <property type="match status" value="1"/>
</dbReference>
<organism evidence="4 5">
    <name type="scientific">Demequina lignilytica</name>
    <dbReference type="NCBI Taxonomy" id="3051663"/>
    <lineage>
        <taxon>Bacteria</taxon>
        <taxon>Bacillati</taxon>
        <taxon>Actinomycetota</taxon>
        <taxon>Actinomycetes</taxon>
        <taxon>Micrococcales</taxon>
        <taxon>Demequinaceae</taxon>
        <taxon>Demequina</taxon>
    </lineage>
</organism>
<dbReference type="SUPFAM" id="SSF51445">
    <property type="entry name" value="(Trans)glycosidases"/>
    <property type="match status" value="1"/>
</dbReference>
<dbReference type="PANTHER" id="PTHR43053:SF3">
    <property type="entry name" value="ALPHA-GALACTOSIDASE C-RELATED"/>
    <property type="match status" value="1"/>
</dbReference>
<dbReference type="PANTHER" id="PTHR43053">
    <property type="entry name" value="GLYCOSIDASE FAMILY 31"/>
    <property type="match status" value="1"/>
</dbReference>
<comment type="caution">
    <text evidence="4">The sequence shown here is derived from an EMBL/GenBank/DDBJ whole genome shotgun (WGS) entry which is preliminary data.</text>
</comment>
<protein>
    <submittedName>
        <fullName evidence="4">Alpha-galactosidase</fullName>
    </submittedName>
</protein>
<evidence type="ECO:0000256" key="3">
    <source>
        <dbReference type="SAM" id="MobiDB-lite"/>
    </source>
</evidence>
<keyword evidence="1" id="KW-0378">Hydrolase</keyword>
<feature type="region of interest" description="Disordered" evidence="3">
    <location>
        <begin position="690"/>
        <end position="711"/>
    </location>
</feature>
<accession>A0AB35MI97</accession>
<dbReference type="EMBL" id="JAUHQB010000004">
    <property type="protein sequence ID" value="MDN4483499.1"/>
    <property type="molecule type" value="Genomic_DNA"/>
</dbReference>
<reference evidence="4 5" key="1">
    <citation type="submission" date="2023-06" db="EMBL/GenBank/DDBJ databases">
        <title>SYSU T0a273.</title>
        <authorList>
            <person name="Gao L."/>
            <person name="Fang B.-Z."/>
            <person name="Li W.-J."/>
        </authorList>
    </citation>
    <scope>NUCLEOTIDE SEQUENCE [LARGE SCALE GENOMIC DNA]</scope>
    <source>
        <strain evidence="4 5">SYSU T0a273</strain>
    </source>
</reference>